<comment type="caution">
    <text evidence="2">The sequence shown here is derived from an EMBL/GenBank/DDBJ whole genome shotgun (WGS) entry which is preliminary data.</text>
</comment>
<dbReference type="Proteomes" id="UP001501266">
    <property type="component" value="Unassembled WGS sequence"/>
</dbReference>
<feature type="transmembrane region" description="Helical" evidence="1">
    <location>
        <begin position="40"/>
        <end position="57"/>
    </location>
</feature>
<feature type="transmembrane region" description="Helical" evidence="1">
    <location>
        <begin position="103"/>
        <end position="123"/>
    </location>
</feature>
<proteinExistence type="predicted"/>
<gene>
    <name evidence="2" type="ORF">GCM10009640_07900</name>
</gene>
<dbReference type="EMBL" id="BAAAKK010000001">
    <property type="protein sequence ID" value="GAA1419700.1"/>
    <property type="molecule type" value="Genomic_DNA"/>
</dbReference>
<feature type="transmembrane region" description="Helical" evidence="1">
    <location>
        <begin position="77"/>
        <end position="97"/>
    </location>
</feature>
<evidence type="ECO:0000313" key="2">
    <source>
        <dbReference type="EMBL" id="GAA1419700.1"/>
    </source>
</evidence>
<reference evidence="3" key="1">
    <citation type="journal article" date="2019" name="Int. J. Syst. Evol. Microbiol.">
        <title>The Global Catalogue of Microorganisms (GCM) 10K type strain sequencing project: providing services to taxonomists for standard genome sequencing and annotation.</title>
        <authorList>
            <consortium name="The Broad Institute Genomics Platform"/>
            <consortium name="The Broad Institute Genome Sequencing Center for Infectious Disease"/>
            <person name="Wu L."/>
            <person name="Ma J."/>
        </authorList>
    </citation>
    <scope>NUCLEOTIDE SEQUENCE [LARGE SCALE GENOMIC DNA]</scope>
    <source>
        <strain evidence="3">JCM 12398</strain>
    </source>
</reference>
<organism evidence="2 3">
    <name type="scientific">Agrococcus citreus</name>
    <dbReference type="NCBI Taxonomy" id="84643"/>
    <lineage>
        <taxon>Bacteria</taxon>
        <taxon>Bacillati</taxon>
        <taxon>Actinomycetota</taxon>
        <taxon>Actinomycetes</taxon>
        <taxon>Micrococcales</taxon>
        <taxon>Microbacteriaceae</taxon>
        <taxon>Agrococcus</taxon>
    </lineage>
</organism>
<evidence type="ECO:0000313" key="3">
    <source>
        <dbReference type="Proteomes" id="UP001501266"/>
    </source>
</evidence>
<name>A0ABP4JF69_9MICO</name>
<feature type="transmembrane region" description="Helical" evidence="1">
    <location>
        <begin position="7"/>
        <end position="28"/>
    </location>
</feature>
<evidence type="ECO:0000256" key="1">
    <source>
        <dbReference type="SAM" id="Phobius"/>
    </source>
</evidence>
<evidence type="ECO:0008006" key="4">
    <source>
        <dbReference type="Google" id="ProtNLM"/>
    </source>
</evidence>
<keyword evidence="1" id="KW-0472">Membrane</keyword>
<sequence length="132" mass="14229">MHSLARVSWFLGVVAVVSWLLVLAVSLFGPAALDSEVNPLMLVLAVILTSAVVEFPTRWIERHRGRHALRIPAPDALLLELPGFAGLLAAGVTLSWWQDLGAAMLVSAFTSVWALAAPLSVWWRHRADAAAG</sequence>
<keyword evidence="3" id="KW-1185">Reference proteome</keyword>
<keyword evidence="1" id="KW-0812">Transmembrane</keyword>
<protein>
    <recommendedName>
        <fullName evidence="4">CidA/LrgA family protein</fullName>
    </recommendedName>
</protein>
<keyword evidence="1" id="KW-1133">Transmembrane helix</keyword>
<accession>A0ABP4JF69</accession>